<dbReference type="NCBIfam" id="NF033536">
    <property type="entry name" value="lasso_PqqD_Bac"/>
    <property type="match status" value="1"/>
</dbReference>
<dbReference type="Pfam" id="PF05402">
    <property type="entry name" value="PqqD"/>
    <property type="match status" value="1"/>
</dbReference>
<protein>
    <recommendedName>
        <fullName evidence="3">Lasso peptide biosynthesis PqqD family chaperone</fullName>
    </recommendedName>
</protein>
<dbReference type="Proteomes" id="UP000789833">
    <property type="component" value="Unassembled WGS sequence"/>
</dbReference>
<comment type="caution">
    <text evidence="1">The sequence shown here is derived from an EMBL/GenBank/DDBJ whole genome shotgun (WGS) entry which is preliminary data.</text>
</comment>
<accession>A0ABM8YLG5</accession>
<sequence>MDNSILLANNQMITQVEGNLVSDMDGEKVMFSITNGKYYNLGEIGGVIWELLENPHTTDDIVMDLLTKYEVDKKTCEDQVFAFISLLHQEGLINIGE</sequence>
<dbReference type="InterPro" id="IPR008792">
    <property type="entry name" value="PQQD"/>
</dbReference>
<reference evidence="1 2" key="1">
    <citation type="submission" date="2021-10" db="EMBL/GenBank/DDBJ databases">
        <authorList>
            <person name="Criscuolo A."/>
        </authorList>
    </citation>
    <scope>NUCLEOTIDE SEQUENCE [LARGE SCALE GENOMIC DNA]</scope>
    <source>
        <strain evidence="2">CIP 111883</strain>
    </source>
</reference>
<evidence type="ECO:0000313" key="1">
    <source>
        <dbReference type="EMBL" id="CAG9620753.1"/>
    </source>
</evidence>
<dbReference type="Gene3D" id="1.10.10.1150">
    <property type="entry name" value="Coenzyme PQQ synthesis protein D (PqqD)"/>
    <property type="match status" value="1"/>
</dbReference>
<keyword evidence="2" id="KW-1185">Reference proteome</keyword>
<name>A0ABM8YLG5_9BACI</name>
<dbReference type="EMBL" id="CAKJTJ010000006">
    <property type="protein sequence ID" value="CAG9620753.1"/>
    <property type="molecule type" value="Genomic_DNA"/>
</dbReference>
<gene>
    <name evidence="1" type="ORF">BACCIP111883_01523</name>
</gene>
<dbReference type="InterPro" id="IPR041881">
    <property type="entry name" value="PqqD_sf"/>
</dbReference>
<proteinExistence type="predicted"/>
<organism evidence="1 2">
    <name type="scientific">Sutcliffiella rhizosphaerae</name>
    <dbReference type="NCBI Taxonomy" id="2880967"/>
    <lineage>
        <taxon>Bacteria</taxon>
        <taxon>Bacillati</taxon>
        <taxon>Bacillota</taxon>
        <taxon>Bacilli</taxon>
        <taxon>Bacillales</taxon>
        <taxon>Bacillaceae</taxon>
        <taxon>Sutcliffiella</taxon>
    </lineage>
</organism>
<evidence type="ECO:0000313" key="2">
    <source>
        <dbReference type="Proteomes" id="UP000789833"/>
    </source>
</evidence>
<dbReference type="RefSeq" id="WP_230500672.1">
    <property type="nucleotide sequence ID" value="NZ_CAKJTJ010000006.1"/>
</dbReference>
<evidence type="ECO:0008006" key="3">
    <source>
        <dbReference type="Google" id="ProtNLM"/>
    </source>
</evidence>